<keyword evidence="3" id="KW-0509">mRNA transport</keyword>
<dbReference type="Proteomes" id="UP000030671">
    <property type="component" value="Unassembled WGS sequence"/>
</dbReference>
<evidence type="ECO:0000256" key="5">
    <source>
        <dbReference type="ARBA" id="ARBA00023010"/>
    </source>
</evidence>
<keyword evidence="5" id="KW-0811">Translocation</keyword>
<evidence type="ECO:0000256" key="3">
    <source>
        <dbReference type="ARBA" id="ARBA00022816"/>
    </source>
</evidence>
<dbReference type="EMBL" id="KI925457">
    <property type="protein sequence ID" value="ETW83407.1"/>
    <property type="molecule type" value="Genomic_DNA"/>
</dbReference>
<protein>
    <recommendedName>
        <fullName evidence="11">Nucleoporin Nup54 alpha-helical domain-containing protein</fullName>
    </recommendedName>
</protein>
<evidence type="ECO:0008006" key="11">
    <source>
        <dbReference type="Google" id="ProtNLM"/>
    </source>
</evidence>
<dbReference type="GO" id="GO:0008139">
    <property type="term" value="F:nuclear localization sequence binding"/>
    <property type="evidence" value="ECO:0007669"/>
    <property type="project" value="InterPro"/>
</dbReference>
<dbReference type="HOGENOM" id="CLU_045719_0_0_1"/>
<dbReference type="InterPro" id="IPR024882">
    <property type="entry name" value="NUP58/p45/49"/>
</dbReference>
<dbReference type="KEGG" id="hir:HETIRDRAFT_157916"/>
<keyword evidence="2" id="KW-0813">Transport</keyword>
<keyword evidence="4" id="KW-0653">Protein transport</keyword>
<evidence type="ECO:0000256" key="1">
    <source>
        <dbReference type="ARBA" id="ARBA00004567"/>
    </source>
</evidence>
<sequence length="453" mass="47687">MKPPEIKTALSGFSTAPNAPPNGSLFGGQGQQTQQLGQSGGLFGGLGGTTQQQNQPGGGLLGGTNNNAQPAGGLFGAASGSNQQQGQPAGGLFGGAGGNAQPTGGLFGNASNATQSQPTGSLFGGAQQQTQPSGGLFGNTGQNQQQQPSSGLFGQQATNIAPQSTFLSPQNAGQSNAQAGGGLFGASNNQQGGSLFGSTNTGLFGQQQKPQSATLQQSQLNQPAAPMGPPPFIRSTKFNDLPDYLKKTFEEIEAHIQGRVQIATDLKQRKVGDEAAKGQDLIRSVHKDLIKSITTLQSDVLLTRDVKAKVDQTVQDTIVSTHIIDGFRNPQQQHGSHLRNHASFPLEFFTRLAEQMRRRLQWYKATIEQIERKLDSTAHHAQYTPQAISTTLEAQHASFIALANKTAALDASLQKVKAIYTQLWRTKTGSMRDPFNELDRGAGGEFGLEGLSG</sequence>
<feature type="region of interest" description="Disordered" evidence="8">
    <location>
        <begin position="1"/>
        <end position="152"/>
    </location>
</feature>
<dbReference type="Gene3D" id="6.10.140.1350">
    <property type="match status" value="1"/>
</dbReference>
<keyword evidence="7" id="KW-0539">Nucleus</keyword>
<feature type="compositionally biased region" description="Polar residues" evidence="8">
    <location>
        <begin position="186"/>
        <end position="222"/>
    </location>
</feature>
<evidence type="ECO:0000256" key="4">
    <source>
        <dbReference type="ARBA" id="ARBA00022927"/>
    </source>
</evidence>
<evidence type="ECO:0000313" key="10">
    <source>
        <dbReference type="Proteomes" id="UP000030671"/>
    </source>
</evidence>
<keyword evidence="6" id="KW-0906">Nuclear pore complex</keyword>
<organism evidence="9 10">
    <name type="scientific">Heterobasidion irregulare (strain TC 32-1)</name>
    <dbReference type="NCBI Taxonomy" id="747525"/>
    <lineage>
        <taxon>Eukaryota</taxon>
        <taxon>Fungi</taxon>
        <taxon>Dikarya</taxon>
        <taxon>Basidiomycota</taxon>
        <taxon>Agaricomycotina</taxon>
        <taxon>Agaricomycetes</taxon>
        <taxon>Russulales</taxon>
        <taxon>Bondarzewiaceae</taxon>
        <taxon>Heterobasidion</taxon>
        <taxon>Heterobasidion annosum species complex</taxon>
    </lineage>
</organism>
<evidence type="ECO:0000313" key="9">
    <source>
        <dbReference type="EMBL" id="ETW83407.1"/>
    </source>
</evidence>
<dbReference type="InterPro" id="IPR025574">
    <property type="entry name" value="Nucleoporin_FG_rpt"/>
</dbReference>
<feature type="compositionally biased region" description="Polar residues" evidence="8">
    <location>
        <begin position="109"/>
        <end position="152"/>
    </location>
</feature>
<gene>
    <name evidence="9" type="ORF">HETIRDRAFT_157916</name>
</gene>
<dbReference type="eggNOG" id="KOG0845">
    <property type="taxonomic scope" value="Eukaryota"/>
</dbReference>
<proteinExistence type="predicted"/>
<dbReference type="GO" id="GO:0017056">
    <property type="term" value="F:structural constituent of nuclear pore"/>
    <property type="evidence" value="ECO:0007669"/>
    <property type="project" value="InterPro"/>
</dbReference>
<evidence type="ECO:0000256" key="8">
    <source>
        <dbReference type="SAM" id="MobiDB-lite"/>
    </source>
</evidence>
<feature type="compositionally biased region" description="Gly residues" evidence="8">
    <location>
        <begin position="38"/>
        <end position="48"/>
    </location>
</feature>
<dbReference type="STRING" id="747525.W4KC10"/>
<feature type="compositionally biased region" description="Gly residues" evidence="8">
    <location>
        <begin position="88"/>
        <end position="98"/>
    </location>
</feature>
<dbReference type="GO" id="GO:0051028">
    <property type="term" value="P:mRNA transport"/>
    <property type="evidence" value="ECO:0007669"/>
    <property type="project" value="UniProtKB-KW"/>
</dbReference>
<dbReference type="Pfam" id="PF13634">
    <property type="entry name" value="Nucleoporin_FG"/>
    <property type="match status" value="2"/>
</dbReference>
<comment type="subcellular location">
    <subcellularLocation>
        <location evidence="1">Nucleus</location>
        <location evidence="1">Nuclear pore complex</location>
    </subcellularLocation>
</comment>
<evidence type="ECO:0000256" key="7">
    <source>
        <dbReference type="ARBA" id="ARBA00023242"/>
    </source>
</evidence>
<feature type="compositionally biased region" description="Low complexity" evidence="8">
    <location>
        <begin position="76"/>
        <end position="87"/>
    </location>
</feature>
<dbReference type="OrthoDB" id="2538017at2759"/>
<dbReference type="PANTHER" id="PTHR13437:SF2">
    <property type="entry name" value="NUCLEOPORIN P58_P45"/>
    <property type="match status" value="1"/>
</dbReference>
<reference evidence="9 10" key="1">
    <citation type="journal article" date="2012" name="New Phytol.">
        <title>Insight into trade-off between wood decay and parasitism from the genome of a fungal forest pathogen.</title>
        <authorList>
            <person name="Olson A."/>
            <person name="Aerts A."/>
            <person name="Asiegbu F."/>
            <person name="Belbahri L."/>
            <person name="Bouzid O."/>
            <person name="Broberg A."/>
            <person name="Canback B."/>
            <person name="Coutinho P.M."/>
            <person name="Cullen D."/>
            <person name="Dalman K."/>
            <person name="Deflorio G."/>
            <person name="van Diepen L.T."/>
            <person name="Dunand C."/>
            <person name="Duplessis S."/>
            <person name="Durling M."/>
            <person name="Gonthier P."/>
            <person name="Grimwood J."/>
            <person name="Fossdal C.G."/>
            <person name="Hansson D."/>
            <person name="Henrissat B."/>
            <person name="Hietala A."/>
            <person name="Himmelstrand K."/>
            <person name="Hoffmeister D."/>
            <person name="Hogberg N."/>
            <person name="James T.Y."/>
            <person name="Karlsson M."/>
            <person name="Kohler A."/>
            <person name="Kues U."/>
            <person name="Lee Y.H."/>
            <person name="Lin Y.C."/>
            <person name="Lind M."/>
            <person name="Lindquist E."/>
            <person name="Lombard V."/>
            <person name="Lucas S."/>
            <person name="Lunden K."/>
            <person name="Morin E."/>
            <person name="Murat C."/>
            <person name="Park J."/>
            <person name="Raffaello T."/>
            <person name="Rouze P."/>
            <person name="Salamov A."/>
            <person name="Schmutz J."/>
            <person name="Solheim H."/>
            <person name="Stahlberg J."/>
            <person name="Velez H."/>
            <person name="de Vries R.P."/>
            <person name="Wiebenga A."/>
            <person name="Woodward S."/>
            <person name="Yakovlev I."/>
            <person name="Garbelotto M."/>
            <person name="Martin F."/>
            <person name="Grigoriev I.V."/>
            <person name="Stenlid J."/>
        </authorList>
    </citation>
    <scope>NUCLEOTIDE SEQUENCE [LARGE SCALE GENOMIC DNA]</scope>
    <source>
        <strain evidence="9 10">TC 32-1</strain>
    </source>
</reference>
<name>W4KC10_HETIT</name>
<dbReference type="AlphaFoldDB" id="W4KC10"/>
<dbReference type="InParanoid" id="W4KC10"/>
<feature type="region of interest" description="Disordered" evidence="8">
    <location>
        <begin position="165"/>
        <end position="230"/>
    </location>
</feature>
<dbReference type="GO" id="GO:0015031">
    <property type="term" value="P:protein transport"/>
    <property type="evidence" value="ECO:0007669"/>
    <property type="project" value="UniProtKB-KW"/>
</dbReference>
<accession>W4KC10</accession>
<dbReference type="PANTHER" id="PTHR13437">
    <property type="entry name" value="NUCLEOPORIN P58/P45 NUCLEOPORIN-LIKE PROTEIN 1"/>
    <property type="match status" value="1"/>
</dbReference>
<dbReference type="GO" id="GO:0005643">
    <property type="term" value="C:nuclear pore"/>
    <property type="evidence" value="ECO:0007669"/>
    <property type="project" value="UniProtKB-SubCell"/>
</dbReference>
<evidence type="ECO:0000256" key="2">
    <source>
        <dbReference type="ARBA" id="ARBA00022448"/>
    </source>
</evidence>
<dbReference type="GeneID" id="20667760"/>
<keyword evidence="10" id="KW-1185">Reference proteome</keyword>
<evidence type="ECO:0000256" key="6">
    <source>
        <dbReference type="ARBA" id="ARBA00023132"/>
    </source>
</evidence>
<dbReference type="RefSeq" id="XP_009545660.1">
    <property type="nucleotide sequence ID" value="XM_009547365.1"/>
</dbReference>